<dbReference type="InterPro" id="IPR011006">
    <property type="entry name" value="CheY-like_superfamily"/>
</dbReference>
<evidence type="ECO:0000313" key="7">
    <source>
        <dbReference type="EMBL" id="SMG32759.1"/>
    </source>
</evidence>
<dbReference type="PROSITE" id="PS01124">
    <property type="entry name" value="HTH_ARAC_FAMILY_2"/>
    <property type="match status" value="1"/>
</dbReference>
<evidence type="ECO:0000259" key="5">
    <source>
        <dbReference type="PROSITE" id="PS01124"/>
    </source>
</evidence>
<dbReference type="Pfam" id="PF12833">
    <property type="entry name" value="HTH_18"/>
    <property type="match status" value="1"/>
</dbReference>
<dbReference type="PROSITE" id="PS50110">
    <property type="entry name" value="RESPONSE_REGULATORY"/>
    <property type="match status" value="1"/>
</dbReference>
<dbReference type="RefSeq" id="WP_085494052.1">
    <property type="nucleotide sequence ID" value="NZ_FXAZ01000002.1"/>
</dbReference>
<keyword evidence="2" id="KW-0238">DNA-binding</keyword>
<accession>A0A1X7JWE4</accession>
<name>A0A1X7JWE4_9BACL</name>
<dbReference type="SUPFAM" id="SSF52172">
    <property type="entry name" value="CheY-like"/>
    <property type="match status" value="1"/>
</dbReference>
<evidence type="ECO:0000256" key="3">
    <source>
        <dbReference type="ARBA" id="ARBA00023163"/>
    </source>
</evidence>
<keyword evidence="8" id="KW-1185">Reference proteome</keyword>
<evidence type="ECO:0000256" key="1">
    <source>
        <dbReference type="ARBA" id="ARBA00023015"/>
    </source>
</evidence>
<keyword evidence="4" id="KW-0597">Phosphoprotein</keyword>
<dbReference type="PRINTS" id="PR00032">
    <property type="entry name" value="HTHARAC"/>
</dbReference>
<dbReference type="Gene3D" id="3.40.50.2300">
    <property type="match status" value="1"/>
</dbReference>
<sequence>MYRILIVDDDAIVVEGLYQLLAAHYENELDLCKAYGPEEALDIIMKTKLDIVISDIDMPGRSGLELADDLIRYWPKCRLLFLTGFSDFNYIYSAMKKRAAHFILKTEKDEHLLAVIQSVIDELEMERSNRDVLKQVSTELHYLRPLLTSEWLKALLDQSEKGAQVSTIRGHEWEIRENEPFMLLIGYTSWDQQQSWEAKVQSYGYVLNLFKEYVPPMLCSSGFVTHDSLFVWLIQPSTEEALFHNAAGSDNWEQIANYVKGFLEDIQNRMEHLLGLEVSFVFKREPLCFDSWKREFELLQQKAYQCMANSSHLTILDIGASRQDQQTERWVQEVHDFIEEHLGDDLSLVRIAEKVHMNPSYLSRYYKQVTGQNVSEYITETRLQAAKRWIVDEGMKFNEIAYRLGFNSPSYFTTFFKKQTGQTPQEYRDHYGK</sequence>
<dbReference type="Proteomes" id="UP000193834">
    <property type="component" value="Unassembled WGS sequence"/>
</dbReference>
<dbReference type="SMART" id="SM00342">
    <property type="entry name" value="HTH_ARAC"/>
    <property type="match status" value="1"/>
</dbReference>
<feature type="domain" description="HTH araC/xylS-type" evidence="5">
    <location>
        <begin position="332"/>
        <end position="430"/>
    </location>
</feature>
<dbReference type="PANTHER" id="PTHR43280">
    <property type="entry name" value="ARAC-FAMILY TRANSCRIPTIONAL REGULATOR"/>
    <property type="match status" value="1"/>
</dbReference>
<evidence type="ECO:0000259" key="6">
    <source>
        <dbReference type="PROSITE" id="PS50110"/>
    </source>
</evidence>
<dbReference type="EMBL" id="FXAZ01000002">
    <property type="protein sequence ID" value="SMG32759.1"/>
    <property type="molecule type" value="Genomic_DNA"/>
</dbReference>
<proteinExistence type="predicted"/>
<dbReference type="InterPro" id="IPR018060">
    <property type="entry name" value="HTH_AraC"/>
</dbReference>
<evidence type="ECO:0000313" key="8">
    <source>
        <dbReference type="Proteomes" id="UP000193834"/>
    </source>
</evidence>
<reference evidence="7 8" key="1">
    <citation type="submission" date="2017-04" db="EMBL/GenBank/DDBJ databases">
        <authorList>
            <person name="Afonso C.L."/>
            <person name="Miller P.J."/>
            <person name="Scott M.A."/>
            <person name="Spackman E."/>
            <person name="Goraichik I."/>
            <person name="Dimitrov K.M."/>
            <person name="Suarez D.L."/>
            <person name="Swayne D.E."/>
        </authorList>
    </citation>
    <scope>NUCLEOTIDE SEQUENCE [LARGE SCALE GENOMIC DNA]</scope>
    <source>
        <strain evidence="7 8">11</strain>
    </source>
</reference>
<dbReference type="GO" id="GO:0043565">
    <property type="term" value="F:sequence-specific DNA binding"/>
    <property type="evidence" value="ECO:0007669"/>
    <property type="project" value="InterPro"/>
</dbReference>
<feature type="domain" description="Response regulatory" evidence="6">
    <location>
        <begin position="3"/>
        <end position="120"/>
    </location>
</feature>
<dbReference type="InterPro" id="IPR001789">
    <property type="entry name" value="Sig_transdc_resp-reg_receiver"/>
</dbReference>
<evidence type="ECO:0000256" key="4">
    <source>
        <dbReference type="PROSITE-ProRule" id="PRU00169"/>
    </source>
</evidence>
<keyword evidence="3" id="KW-0804">Transcription</keyword>
<dbReference type="InterPro" id="IPR009057">
    <property type="entry name" value="Homeodomain-like_sf"/>
</dbReference>
<dbReference type="PANTHER" id="PTHR43280:SF2">
    <property type="entry name" value="HTH-TYPE TRANSCRIPTIONAL REGULATOR EXSA"/>
    <property type="match status" value="1"/>
</dbReference>
<dbReference type="GO" id="GO:0000160">
    <property type="term" value="P:phosphorelay signal transduction system"/>
    <property type="evidence" value="ECO:0007669"/>
    <property type="project" value="InterPro"/>
</dbReference>
<dbReference type="GO" id="GO:0003700">
    <property type="term" value="F:DNA-binding transcription factor activity"/>
    <property type="evidence" value="ECO:0007669"/>
    <property type="project" value="InterPro"/>
</dbReference>
<dbReference type="Pfam" id="PF00072">
    <property type="entry name" value="Response_reg"/>
    <property type="match status" value="1"/>
</dbReference>
<dbReference type="SMART" id="SM00448">
    <property type="entry name" value="REC"/>
    <property type="match status" value="1"/>
</dbReference>
<dbReference type="PROSITE" id="PS00041">
    <property type="entry name" value="HTH_ARAC_FAMILY_1"/>
    <property type="match status" value="1"/>
</dbReference>
<gene>
    <name evidence="7" type="ORF">SAMN06295960_1802</name>
</gene>
<dbReference type="STRING" id="1852522.SAMN06295960_1802"/>
<dbReference type="CDD" id="cd17536">
    <property type="entry name" value="REC_YesN-like"/>
    <property type="match status" value="1"/>
</dbReference>
<dbReference type="InterPro" id="IPR018062">
    <property type="entry name" value="HTH_AraC-typ_CS"/>
</dbReference>
<dbReference type="OrthoDB" id="2543932at2"/>
<feature type="modified residue" description="4-aspartylphosphate" evidence="4">
    <location>
        <position position="55"/>
    </location>
</feature>
<protein>
    <submittedName>
        <fullName evidence="7">Two-component system, response regulator YesN</fullName>
    </submittedName>
</protein>
<evidence type="ECO:0000256" key="2">
    <source>
        <dbReference type="ARBA" id="ARBA00023125"/>
    </source>
</evidence>
<dbReference type="Gene3D" id="1.10.10.60">
    <property type="entry name" value="Homeodomain-like"/>
    <property type="match status" value="2"/>
</dbReference>
<organism evidence="7 8">
    <name type="scientific">Paenibacillus aquistagni</name>
    <dbReference type="NCBI Taxonomy" id="1852522"/>
    <lineage>
        <taxon>Bacteria</taxon>
        <taxon>Bacillati</taxon>
        <taxon>Bacillota</taxon>
        <taxon>Bacilli</taxon>
        <taxon>Bacillales</taxon>
        <taxon>Paenibacillaceae</taxon>
        <taxon>Paenibacillus</taxon>
    </lineage>
</organism>
<keyword evidence="1" id="KW-0805">Transcription regulation</keyword>
<dbReference type="SUPFAM" id="SSF46689">
    <property type="entry name" value="Homeodomain-like"/>
    <property type="match status" value="2"/>
</dbReference>
<dbReference type="InterPro" id="IPR020449">
    <property type="entry name" value="Tscrpt_reg_AraC-type_HTH"/>
</dbReference>
<dbReference type="AlphaFoldDB" id="A0A1X7JWE4"/>